<organism evidence="1 2">
    <name type="scientific">Clathrus columnatus</name>
    <dbReference type="NCBI Taxonomy" id="1419009"/>
    <lineage>
        <taxon>Eukaryota</taxon>
        <taxon>Fungi</taxon>
        <taxon>Dikarya</taxon>
        <taxon>Basidiomycota</taxon>
        <taxon>Agaricomycotina</taxon>
        <taxon>Agaricomycetes</taxon>
        <taxon>Phallomycetidae</taxon>
        <taxon>Phallales</taxon>
        <taxon>Clathraceae</taxon>
        <taxon>Clathrus</taxon>
    </lineage>
</organism>
<accession>A0AAV5ALY1</accession>
<reference evidence="1" key="1">
    <citation type="submission" date="2021-10" db="EMBL/GenBank/DDBJ databases">
        <title>De novo Genome Assembly of Clathrus columnatus (Basidiomycota, Fungi) Using Illumina and Nanopore Sequence Data.</title>
        <authorList>
            <person name="Ogiso-Tanaka E."/>
            <person name="Itagaki H."/>
            <person name="Hosoya T."/>
            <person name="Hosaka K."/>
        </authorList>
    </citation>
    <scope>NUCLEOTIDE SEQUENCE</scope>
    <source>
        <strain evidence="1">MO-923</strain>
    </source>
</reference>
<comment type="caution">
    <text evidence="1">The sequence shown here is derived from an EMBL/GenBank/DDBJ whole genome shotgun (WGS) entry which is preliminary data.</text>
</comment>
<evidence type="ECO:0000313" key="2">
    <source>
        <dbReference type="Proteomes" id="UP001050691"/>
    </source>
</evidence>
<protein>
    <recommendedName>
        <fullName evidence="3">F-box domain-containing protein</fullName>
    </recommendedName>
</protein>
<evidence type="ECO:0000313" key="1">
    <source>
        <dbReference type="EMBL" id="GJJ13931.1"/>
    </source>
</evidence>
<dbReference type="Proteomes" id="UP001050691">
    <property type="component" value="Unassembled WGS sequence"/>
</dbReference>
<evidence type="ECO:0008006" key="3">
    <source>
        <dbReference type="Google" id="ProtNLM"/>
    </source>
</evidence>
<dbReference type="EMBL" id="BPWL01000009">
    <property type="protein sequence ID" value="GJJ13931.1"/>
    <property type="molecule type" value="Genomic_DNA"/>
</dbReference>
<proteinExistence type="predicted"/>
<sequence>MSEPAAVGAIAQSCTYFRNLIHRPIDQHIWRSLFLEKFDDPRPTYLLNGMDTNDYPWARVLQDRIRSETTLARRSKFRDLSLKDQARVLRVLTDTIFYSPMTSSLASSRDLQWVDGLVTSREILKGFHSDPHPSQLHAKLHVYWGSTTEEKQPSVSSRIRLASRTFVYDLRNYTSANLWGPFQDSPNAIVSWTHLNHLINVVSMNLEDIMELRDELRPPTGLSAVAPYTAPSVDPSSRDWAGIEGKWYRYRSFRIKHLAPLNTSILEEDDFQEAIRLIELDLRIKDIQPDSSYPTRPKLFFEGTSRSTQQGNETRVQGSVRMTSDGQVRWQYVSVYDGFTQWSSEGIQIGGVASAMGVIGAWTGSRHAEHDPVGPFWLWKVENFV</sequence>
<keyword evidence="2" id="KW-1185">Reference proteome</keyword>
<dbReference type="AlphaFoldDB" id="A0AAV5ALY1"/>
<name>A0AAV5ALY1_9AGAM</name>
<gene>
    <name evidence="1" type="ORF">Clacol_008188</name>
</gene>